<gene>
    <name evidence="3" type="ORF">I8J32_003180</name>
</gene>
<keyword evidence="4" id="KW-1185">Reference proteome</keyword>
<proteinExistence type="predicted"/>
<feature type="chain" id="PRO_5037501676" evidence="1">
    <location>
        <begin position="23"/>
        <end position="294"/>
    </location>
</feature>
<sequence length="294" mass="29580">MKALYLLAATSVIFLVPHGAHAAESYDNCTGYITSVPTTITTQGTWCLKSDVSAAIASGAAITVGVNNVTLDCNGFKLGGLAAGVGTLAKGVHAKDRVGVTVRHCNIRGFHYGVLFEGGAGHVVEDDTFYGNTFAGASATTVDSVIIRDSVFTDTGGSSVTSWPNPVQVVGGSGAIVSDNVINGVVPGGTSGNVDGIQMSSTARGAVVSGNRIFGLNAGTNGTATGITLSPYGKSLDNIVDDINSGGGGSSSRGVFCLSGTASDQGIVRNTVVTRTTNFWAGSCVEAGGNVHRP</sequence>
<dbReference type="RefSeq" id="WP_200615228.1">
    <property type="nucleotide sequence ID" value="NZ_CP071518.1"/>
</dbReference>
<accession>A0A974Y0C8</accession>
<dbReference type="Proteomes" id="UP000639274">
    <property type="component" value="Chromosome"/>
</dbReference>
<dbReference type="InterPro" id="IPR012334">
    <property type="entry name" value="Pectin_lyas_fold"/>
</dbReference>
<evidence type="ECO:0000256" key="1">
    <source>
        <dbReference type="SAM" id="SignalP"/>
    </source>
</evidence>
<evidence type="ECO:0000313" key="4">
    <source>
        <dbReference type="Proteomes" id="UP000639274"/>
    </source>
</evidence>
<feature type="signal peptide" evidence="1">
    <location>
        <begin position="1"/>
        <end position="22"/>
    </location>
</feature>
<dbReference type="Pfam" id="PF13229">
    <property type="entry name" value="Beta_helix"/>
    <property type="match status" value="1"/>
</dbReference>
<protein>
    <submittedName>
        <fullName evidence="3">Right-handed parallel beta-helix repeat-containing protein</fullName>
    </submittedName>
</protein>
<dbReference type="SMART" id="SM00710">
    <property type="entry name" value="PbH1"/>
    <property type="match status" value="5"/>
</dbReference>
<evidence type="ECO:0000259" key="2">
    <source>
        <dbReference type="Pfam" id="PF13229"/>
    </source>
</evidence>
<dbReference type="InterPro" id="IPR011050">
    <property type="entry name" value="Pectin_lyase_fold/virulence"/>
</dbReference>
<dbReference type="KEGG" id="lsf:I8J32_003180"/>
<evidence type="ECO:0000313" key="3">
    <source>
        <dbReference type="EMBL" id="QSX78943.1"/>
    </source>
</evidence>
<reference evidence="3 4" key="1">
    <citation type="submission" date="2021-03" db="EMBL/GenBank/DDBJ databases">
        <title>Lysobacter sp. nov. isolated from soil of gangwondo yeongwol, south Korea.</title>
        <authorList>
            <person name="Kim K.R."/>
            <person name="Kim K.H."/>
            <person name="Jeon C.O."/>
        </authorList>
    </citation>
    <scope>NUCLEOTIDE SEQUENCE [LARGE SCALE GENOMIC DNA]</scope>
    <source>
        <strain evidence="3 4">R19</strain>
    </source>
</reference>
<dbReference type="Gene3D" id="2.160.20.10">
    <property type="entry name" value="Single-stranded right-handed beta-helix, Pectin lyase-like"/>
    <property type="match status" value="1"/>
</dbReference>
<dbReference type="SUPFAM" id="SSF51126">
    <property type="entry name" value="Pectin lyase-like"/>
    <property type="match status" value="1"/>
</dbReference>
<name>A0A974Y0C8_9GAMM</name>
<feature type="domain" description="Right handed beta helix" evidence="2">
    <location>
        <begin position="91"/>
        <end position="247"/>
    </location>
</feature>
<dbReference type="AlphaFoldDB" id="A0A974Y0C8"/>
<dbReference type="InterPro" id="IPR006626">
    <property type="entry name" value="PbH1"/>
</dbReference>
<organism evidence="3 4">
    <name type="scientific">Agrilutibacter solisilvae</name>
    <dbReference type="NCBI Taxonomy" id="2763317"/>
    <lineage>
        <taxon>Bacteria</taxon>
        <taxon>Pseudomonadati</taxon>
        <taxon>Pseudomonadota</taxon>
        <taxon>Gammaproteobacteria</taxon>
        <taxon>Lysobacterales</taxon>
        <taxon>Lysobacteraceae</taxon>
        <taxon>Agrilutibacter</taxon>
    </lineage>
</organism>
<keyword evidence="1" id="KW-0732">Signal</keyword>
<dbReference type="InterPro" id="IPR039448">
    <property type="entry name" value="Beta_helix"/>
</dbReference>
<dbReference type="EMBL" id="CP071518">
    <property type="protein sequence ID" value="QSX78943.1"/>
    <property type="molecule type" value="Genomic_DNA"/>
</dbReference>